<sequence length="90" mass="10745">MMSVPIRRYVRKRLCLLRPLVEQLEIGGFLHCVLFEVYSDHPGSKWWFLASPYFLLPTASPRAVLRRATNRVCFVFRKHNNCRMNVECFR</sequence>
<comment type="caution">
    <text evidence="1">The sequence shown here is derived from an EMBL/GenBank/DDBJ whole genome shotgun (WGS) entry which is preliminary data.</text>
</comment>
<organism evidence="1 2">
    <name type="scientific">Bythopirellula polymerisocia</name>
    <dbReference type="NCBI Taxonomy" id="2528003"/>
    <lineage>
        <taxon>Bacteria</taxon>
        <taxon>Pseudomonadati</taxon>
        <taxon>Planctomycetota</taxon>
        <taxon>Planctomycetia</taxon>
        <taxon>Pirellulales</taxon>
        <taxon>Lacipirellulaceae</taxon>
        <taxon>Bythopirellula</taxon>
    </lineage>
</organism>
<proteinExistence type="predicted"/>
<evidence type="ECO:0000313" key="2">
    <source>
        <dbReference type="Proteomes" id="UP000318437"/>
    </source>
</evidence>
<name>A0A5C6D690_9BACT</name>
<gene>
    <name evidence="1" type="ORF">Pla144_11750</name>
</gene>
<dbReference type="Proteomes" id="UP000318437">
    <property type="component" value="Unassembled WGS sequence"/>
</dbReference>
<accession>A0A5C6D690</accession>
<evidence type="ECO:0000313" key="1">
    <source>
        <dbReference type="EMBL" id="TWU30389.1"/>
    </source>
</evidence>
<dbReference type="AlphaFoldDB" id="A0A5C6D690"/>
<protein>
    <submittedName>
        <fullName evidence="1">Uncharacterized protein</fullName>
    </submittedName>
</protein>
<keyword evidence="2" id="KW-1185">Reference proteome</keyword>
<dbReference type="EMBL" id="SJPS01000001">
    <property type="protein sequence ID" value="TWU30389.1"/>
    <property type="molecule type" value="Genomic_DNA"/>
</dbReference>
<reference evidence="1 2" key="1">
    <citation type="submission" date="2019-02" db="EMBL/GenBank/DDBJ databases">
        <title>Deep-cultivation of Planctomycetes and their phenomic and genomic characterization uncovers novel biology.</title>
        <authorList>
            <person name="Wiegand S."/>
            <person name="Jogler M."/>
            <person name="Boedeker C."/>
            <person name="Pinto D."/>
            <person name="Vollmers J."/>
            <person name="Rivas-Marin E."/>
            <person name="Kohn T."/>
            <person name="Peeters S.H."/>
            <person name="Heuer A."/>
            <person name="Rast P."/>
            <person name="Oberbeckmann S."/>
            <person name="Bunk B."/>
            <person name="Jeske O."/>
            <person name="Meyerdierks A."/>
            <person name="Storesund J.E."/>
            <person name="Kallscheuer N."/>
            <person name="Luecker S."/>
            <person name="Lage O.M."/>
            <person name="Pohl T."/>
            <person name="Merkel B.J."/>
            <person name="Hornburger P."/>
            <person name="Mueller R.-W."/>
            <person name="Bruemmer F."/>
            <person name="Labrenz M."/>
            <person name="Spormann A.M."/>
            <person name="Op Den Camp H."/>
            <person name="Overmann J."/>
            <person name="Amann R."/>
            <person name="Jetten M.S.M."/>
            <person name="Mascher T."/>
            <person name="Medema M.H."/>
            <person name="Devos D.P."/>
            <person name="Kaster A.-K."/>
            <person name="Ovreas L."/>
            <person name="Rohde M."/>
            <person name="Galperin M.Y."/>
            <person name="Jogler C."/>
        </authorList>
    </citation>
    <scope>NUCLEOTIDE SEQUENCE [LARGE SCALE GENOMIC DNA]</scope>
    <source>
        <strain evidence="1 2">Pla144</strain>
    </source>
</reference>